<sequence length="135" mass="15162">MWIHRWLFPPQGRSFHGKRWSMILLRTLHLLGVAGTGASFLVTGGAPPPATYLHILLFSGLLMALIEIWGHGVWLLQLKGLSVLVKLALIAAMLYWPAQSAPLFISIILISGIIAHAPGYVRYYSPWHRRRLPHP</sequence>
<protein>
    <submittedName>
        <fullName evidence="2">Uncharacterized protein</fullName>
    </submittedName>
</protein>
<dbReference type="Proteomes" id="UP000280792">
    <property type="component" value="Unassembled WGS sequence"/>
</dbReference>
<dbReference type="EMBL" id="QWEZ01000002">
    <property type="protein sequence ID" value="RRJ82500.1"/>
    <property type="molecule type" value="Genomic_DNA"/>
</dbReference>
<feature type="transmembrane region" description="Helical" evidence="1">
    <location>
        <begin position="103"/>
        <end position="121"/>
    </location>
</feature>
<reference evidence="2 3" key="2">
    <citation type="submission" date="2018-12" db="EMBL/GenBank/DDBJ databases">
        <title>Simiduia agarivorans gen. nov., sp. nov., a marine, agarolytic bacterium isolated from shallow coastal water from Keelung, Taiwan.</title>
        <authorList>
            <person name="Shieh W.Y."/>
        </authorList>
    </citation>
    <scope>NUCLEOTIDE SEQUENCE [LARGE SCALE GENOMIC DNA]</scope>
    <source>
        <strain evidence="2 3">GTF-13</strain>
    </source>
</reference>
<name>A0A3P3VIF4_9GAMM</name>
<feature type="transmembrane region" description="Helical" evidence="1">
    <location>
        <begin position="81"/>
        <end position="97"/>
    </location>
</feature>
<reference evidence="2 3" key="1">
    <citation type="submission" date="2018-08" db="EMBL/GenBank/DDBJ databases">
        <authorList>
            <person name="Khan S.A."/>
        </authorList>
    </citation>
    <scope>NUCLEOTIDE SEQUENCE [LARGE SCALE GENOMIC DNA]</scope>
    <source>
        <strain evidence="2 3">GTF-13</strain>
    </source>
</reference>
<keyword evidence="1" id="KW-0472">Membrane</keyword>
<gene>
    <name evidence="2" type="ORF">D0544_11545</name>
</gene>
<keyword evidence="1" id="KW-1133">Transmembrane helix</keyword>
<keyword evidence="3" id="KW-1185">Reference proteome</keyword>
<evidence type="ECO:0000256" key="1">
    <source>
        <dbReference type="SAM" id="Phobius"/>
    </source>
</evidence>
<feature type="transmembrane region" description="Helical" evidence="1">
    <location>
        <begin position="52"/>
        <end position="69"/>
    </location>
</feature>
<proteinExistence type="predicted"/>
<evidence type="ECO:0000313" key="2">
    <source>
        <dbReference type="EMBL" id="RRJ82500.1"/>
    </source>
</evidence>
<keyword evidence="1" id="KW-0812">Transmembrane</keyword>
<evidence type="ECO:0000313" key="3">
    <source>
        <dbReference type="Proteomes" id="UP000280792"/>
    </source>
</evidence>
<accession>A0A3P3VIF4</accession>
<comment type="caution">
    <text evidence="2">The sequence shown here is derived from an EMBL/GenBank/DDBJ whole genome shotgun (WGS) entry which is preliminary data.</text>
</comment>
<organism evidence="2 3">
    <name type="scientific">Aestuariirhabdus litorea</name>
    <dbReference type="NCBI Taxonomy" id="2528527"/>
    <lineage>
        <taxon>Bacteria</taxon>
        <taxon>Pseudomonadati</taxon>
        <taxon>Pseudomonadota</taxon>
        <taxon>Gammaproteobacteria</taxon>
        <taxon>Oceanospirillales</taxon>
        <taxon>Aestuariirhabdaceae</taxon>
        <taxon>Aestuariirhabdus</taxon>
    </lineage>
</organism>
<dbReference type="RefSeq" id="WP_125016291.1">
    <property type="nucleotide sequence ID" value="NZ_QWEZ01000002.1"/>
</dbReference>
<feature type="transmembrane region" description="Helical" evidence="1">
    <location>
        <begin position="23"/>
        <end position="46"/>
    </location>
</feature>
<dbReference type="AlphaFoldDB" id="A0A3P3VIF4"/>